<name>A0A2H3CQT1_ARMGA</name>
<keyword evidence="2" id="KW-1185">Reference proteome</keyword>
<gene>
    <name evidence="1" type="ORF">ARMGADRAFT_1067491</name>
</gene>
<organism evidence="1 2">
    <name type="scientific">Armillaria gallica</name>
    <name type="common">Bulbous honey fungus</name>
    <name type="synonym">Armillaria bulbosa</name>
    <dbReference type="NCBI Taxonomy" id="47427"/>
    <lineage>
        <taxon>Eukaryota</taxon>
        <taxon>Fungi</taxon>
        <taxon>Dikarya</taxon>
        <taxon>Basidiomycota</taxon>
        <taxon>Agaricomycotina</taxon>
        <taxon>Agaricomycetes</taxon>
        <taxon>Agaricomycetidae</taxon>
        <taxon>Agaricales</taxon>
        <taxon>Marasmiineae</taxon>
        <taxon>Physalacriaceae</taxon>
        <taxon>Armillaria</taxon>
    </lineage>
</organism>
<evidence type="ECO:0000313" key="2">
    <source>
        <dbReference type="Proteomes" id="UP000217790"/>
    </source>
</evidence>
<dbReference type="InParanoid" id="A0A2H3CQT1"/>
<accession>A0A2H3CQT1</accession>
<dbReference type="OrthoDB" id="10598296at2759"/>
<dbReference type="AlphaFoldDB" id="A0A2H3CQT1"/>
<sequence length="172" mass="18736">MDRIKTPSQSDSHVFIALSHSRRRRIYIFVSTPNLNAAVTVGRLVAISRRQVPVPVPGEVMVVAAAPSAKGRVLSLATYLHLALPLLKMRLAFPIVGQWPDDGHGKSSVSAMTDRNDYENGYSYPNIVELGIYLTSFCPPAGNLRSLSGLGPETHFGLHYALAIFISGFYAP</sequence>
<dbReference type="Proteomes" id="UP000217790">
    <property type="component" value="Unassembled WGS sequence"/>
</dbReference>
<protein>
    <submittedName>
        <fullName evidence="1">Uncharacterized protein</fullName>
    </submittedName>
</protein>
<evidence type="ECO:0000313" key="1">
    <source>
        <dbReference type="EMBL" id="PBK84220.1"/>
    </source>
</evidence>
<proteinExistence type="predicted"/>
<reference evidence="2" key="1">
    <citation type="journal article" date="2017" name="Nat. Ecol. Evol.">
        <title>Genome expansion and lineage-specific genetic innovations in the forest pathogenic fungi Armillaria.</title>
        <authorList>
            <person name="Sipos G."/>
            <person name="Prasanna A.N."/>
            <person name="Walter M.C."/>
            <person name="O'Connor E."/>
            <person name="Balint B."/>
            <person name="Krizsan K."/>
            <person name="Kiss B."/>
            <person name="Hess J."/>
            <person name="Varga T."/>
            <person name="Slot J."/>
            <person name="Riley R."/>
            <person name="Boka B."/>
            <person name="Rigling D."/>
            <person name="Barry K."/>
            <person name="Lee J."/>
            <person name="Mihaltcheva S."/>
            <person name="LaButti K."/>
            <person name="Lipzen A."/>
            <person name="Waldron R."/>
            <person name="Moloney N.M."/>
            <person name="Sperisen C."/>
            <person name="Kredics L."/>
            <person name="Vagvoelgyi C."/>
            <person name="Patrignani A."/>
            <person name="Fitzpatrick D."/>
            <person name="Nagy I."/>
            <person name="Doyle S."/>
            <person name="Anderson J.B."/>
            <person name="Grigoriev I.V."/>
            <person name="Gueldener U."/>
            <person name="Muensterkoetter M."/>
            <person name="Nagy L.G."/>
        </authorList>
    </citation>
    <scope>NUCLEOTIDE SEQUENCE [LARGE SCALE GENOMIC DNA]</scope>
    <source>
        <strain evidence="2">Ar21-2</strain>
    </source>
</reference>
<dbReference type="EMBL" id="KZ293700">
    <property type="protein sequence ID" value="PBK84220.1"/>
    <property type="molecule type" value="Genomic_DNA"/>
</dbReference>